<dbReference type="RefSeq" id="WP_153442623.1">
    <property type="nucleotide sequence ID" value="NZ_JACIGA010000016.1"/>
</dbReference>
<dbReference type="InterPro" id="IPR004952">
    <property type="entry name" value="NifX-assoc_nitrogen_fix"/>
</dbReference>
<dbReference type="Gene3D" id="1.10.3100.20">
    <property type="entry name" value="Protein of unknown function DUF269"/>
    <property type="match status" value="1"/>
</dbReference>
<evidence type="ECO:0000313" key="2">
    <source>
        <dbReference type="Proteomes" id="UP000439983"/>
    </source>
</evidence>
<dbReference type="EMBL" id="WITC01000126">
    <property type="protein sequence ID" value="MQX18858.1"/>
    <property type="molecule type" value="Genomic_DNA"/>
</dbReference>
<dbReference type="AlphaFoldDB" id="A0A6N7LNN3"/>
<organism evidence="1 2">
    <name type="scientific">Sinorhizobium terangae</name>
    <dbReference type="NCBI Taxonomy" id="110322"/>
    <lineage>
        <taxon>Bacteria</taxon>
        <taxon>Pseudomonadati</taxon>
        <taxon>Pseudomonadota</taxon>
        <taxon>Alphaproteobacteria</taxon>
        <taxon>Hyphomicrobiales</taxon>
        <taxon>Rhizobiaceae</taxon>
        <taxon>Sinorhizobium/Ensifer group</taxon>
        <taxon>Sinorhizobium</taxon>
    </lineage>
</organism>
<comment type="caution">
    <text evidence="1">The sequence shown here is derived from an EMBL/GenBank/DDBJ whole genome shotgun (WGS) entry which is preliminary data.</text>
</comment>
<name>A0A6N7LNN3_SINTE</name>
<protein>
    <submittedName>
        <fullName evidence="1">NifX-associated nitrogen fixation protein</fullName>
    </submittedName>
</protein>
<sequence length="162" mass="18028">MATLTDPTVIPVLGDNKAVANPFIRCLVRLIRAQDSYGSWKEKCDTELLADFTVPEETRCAIPVIGDPDPGVLWRLDVFYRAVGVAIEERSGLLVLRTMEINQEGFGRVLFTTRRLVILSKTLRDVHRFGFSTLRKLANAGAKLVNDAARVIEAYPDVARAL</sequence>
<dbReference type="OrthoDB" id="9808545at2"/>
<keyword evidence="2" id="KW-1185">Reference proteome</keyword>
<reference evidence="1 2" key="1">
    <citation type="journal article" date="2013" name="Genome Biol.">
        <title>Comparative genomics of the core and accessory genomes of 48 Sinorhizobium strains comprising five genospecies.</title>
        <authorList>
            <person name="Sugawara M."/>
            <person name="Epstein B."/>
            <person name="Badgley B.D."/>
            <person name="Unno T."/>
            <person name="Xu L."/>
            <person name="Reese J."/>
            <person name="Gyaneshwar P."/>
            <person name="Denny R."/>
            <person name="Mudge J."/>
            <person name="Bharti A.K."/>
            <person name="Farmer A.D."/>
            <person name="May G.D."/>
            <person name="Woodward J.E."/>
            <person name="Medigue C."/>
            <person name="Vallenet D."/>
            <person name="Lajus A."/>
            <person name="Rouy Z."/>
            <person name="Martinez-Vaz B."/>
            <person name="Tiffin P."/>
            <person name="Young N.D."/>
            <person name="Sadowsky M.J."/>
        </authorList>
    </citation>
    <scope>NUCLEOTIDE SEQUENCE [LARGE SCALE GENOMIC DNA]</scope>
    <source>
        <strain evidence="1 2">USDA4894</strain>
    </source>
</reference>
<dbReference type="Proteomes" id="UP000439983">
    <property type="component" value="Unassembled WGS sequence"/>
</dbReference>
<dbReference type="PIRSF" id="PIRSF005788">
    <property type="entry name" value="NifK"/>
    <property type="match status" value="1"/>
</dbReference>
<gene>
    <name evidence="1" type="ORF">GHK62_30195</name>
</gene>
<dbReference type="NCBIfam" id="TIGR02935">
    <property type="entry name" value="NifX-associated nitrogen fixation protein"/>
    <property type="match status" value="1"/>
</dbReference>
<proteinExistence type="predicted"/>
<evidence type="ECO:0000313" key="1">
    <source>
        <dbReference type="EMBL" id="MQX18858.1"/>
    </source>
</evidence>
<dbReference type="Pfam" id="PF03270">
    <property type="entry name" value="DUF269"/>
    <property type="match status" value="1"/>
</dbReference>
<accession>A0A6N7LNN3</accession>